<comment type="caution">
    <text evidence="2">The sequence shown here is derived from an EMBL/GenBank/DDBJ whole genome shotgun (WGS) entry which is preliminary data.</text>
</comment>
<name>A0A938BUS4_UNCW3</name>
<sequence>MVNPSCVSTALPSEFAKDRARQSPRQLSEQLGKLLSELSGRLLSGLPPELLAGQSAELPEEQQSPQLPRELVQFPSE</sequence>
<evidence type="ECO:0000256" key="1">
    <source>
        <dbReference type="SAM" id="MobiDB-lite"/>
    </source>
</evidence>
<feature type="compositionally biased region" description="Polar residues" evidence="1">
    <location>
        <begin position="1"/>
        <end position="11"/>
    </location>
</feature>
<protein>
    <submittedName>
        <fullName evidence="2">Uncharacterized protein</fullName>
    </submittedName>
</protein>
<feature type="region of interest" description="Disordered" evidence="1">
    <location>
        <begin position="1"/>
        <end position="24"/>
    </location>
</feature>
<dbReference type="EMBL" id="VGIR01000190">
    <property type="protein sequence ID" value="MBM3332967.1"/>
    <property type="molecule type" value="Genomic_DNA"/>
</dbReference>
<dbReference type="AlphaFoldDB" id="A0A938BUS4"/>
<gene>
    <name evidence="2" type="ORF">FJY68_14165</name>
</gene>
<proteinExistence type="predicted"/>
<evidence type="ECO:0000313" key="2">
    <source>
        <dbReference type="EMBL" id="MBM3332967.1"/>
    </source>
</evidence>
<dbReference type="Proteomes" id="UP000779900">
    <property type="component" value="Unassembled WGS sequence"/>
</dbReference>
<accession>A0A938BUS4</accession>
<feature type="region of interest" description="Disordered" evidence="1">
    <location>
        <begin position="51"/>
        <end position="77"/>
    </location>
</feature>
<evidence type="ECO:0000313" key="3">
    <source>
        <dbReference type="Proteomes" id="UP000779900"/>
    </source>
</evidence>
<organism evidence="2 3">
    <name type="scientific">candidate division WOR-3 bacterium</name>
    <dbReference type="NCBI Taxonomy" id="2052148"/>
    <lineage>
        <taxon>Bacteria</taxon>
        <taxon>Bacteria division WOR-3</taxon>
    </lineage>
</organism>
<reference evidence="2" key="1">
    <citation type="submission" date="2019-03" db="EMBL/GenBank/DDBJ databases">
        <title>Lake Tanganyika Metagenome-Assembled Genomes (MAGs).</title>
        <authorList>
            <person name="Tran P."/>
        </authorList>
    </citation>
    <scope>NUCLEOTIDE SEQUENCE</scope>
    <source>
        <strain evidence="2">K_DeepCast_150m_m2_040</strain>
    </source>
</reference>